<evidence type="ECO:0000313" key="2">
    <source>
        <dbReference type="EMBL" id="KAF2497132.1"/>
    </source>
</evidence>
<keyword evidence="3" id="KW-1185">Reference proteome</keyword>
<keyword evidence="1" id="KW-1133">Transmembrane helix</keyword>
<evidence type="ECO:0000313" key="3">
    <source>
        <dbReference type="Proteomes" id="UP000799750"/>
    </source>
</evidence>
<evidence type="ECO:0000256" key="1">
    <source>
        <dbReference type="SAM" id="Phobius"/>
    </source>
</evidence>
<sequence>MDGRRQSSPTPSLDEKIDSGFVLLSNKLEKSNLNDDAKHVPKSISVNVNDAAEVDKFIAEHGKGRWLNGKDCSARVVELKFGMMQFINFVLMSIIAILLTTSAKTPRDPTAAQPREVVRRSAWAHLDVWQGRTACTSICTYDDSLGMNLTTSCDENLVWV</sequence>
<protein>
    <submittedName>
        <fullName evidence="2">Uncharacterized protein</fullName>
    </submittedName>
</protein>
<dbReference type="EMBL" id="MU004187">
    <property type="protein sequence ID" value="KAF2497132.1"/>
    <property type="molecule type" value="Genomic_DNA"/>
</dbReference>
<reference evidence="2" key="1">
    <citation type="journal article" date="2020" name="Stud. Mycol.">
        <title>101 Dothideomycetes genomes: a test case for predicting lifestyles and emergence of pathogens.</title>
        <authorList>
            <person name="Haridas S."/>
            <person name="Albert R."/>
            <person name="Binder M."/>
            <person name="Bloem J."/>
            <person name="Labutti K."/>
            <person name="Salamov A."/>
            <person name="Andreopoulos B."/>
            <person name="Baker S."/>
            <person name="Barry K."/>
            <person name="Bills G."/>
            <person name="Bluhm B."/>
            <person name="Cannon C."/>
            <person name="Castanera R."/>
            <person name="Culley D."/>
            <person name="Daum C."/>
            <person name="Ezra D."/>
            <person name="Gonzalez J."/>
            <person name="Henrissat B."/>
            <person name="Kuo A."/>
            <person name="Liang C."/>
            <person name="Lipzen A."/>
            <person name="Lutzoni F."/>
            <person name="Magnuson J."/>
            <person name="Mondo S."/>
            <person name="Nolan M."/>
            <person name="Ohm R."/>
            <person name="Pangilinan J."/>
            <person name="Park H.-J."/>
            <person name="Ramirez L."/>
            <person name="Alfaro M."/>
            <person name="Sun H."/>
            <person name="Tritt A."/>
            <person name="Yoshinaga Y."/>
            <person name="Zwiers L.-H."/>
            <person name="Turgeon B."/>
            <person name="Goodwin S."/>
            <person name="Spatafora J."/>
            <person name="Crous P."/>
            <person name="Grigoriev I."/>
        </authorList>
    </citation>
    <scope>NUCLEOTIDE SEQUENCE</scope>
    <source>
        <strain evidence="2">CBS 269.34</strain>
    </source>
</reference>
<keyword evidence="1" id="KW-0472">Membrane</keyword>
<proteinExistence type="predicted"/>
<gene>
    <name evidence="2" type="ORF">BU16DRAFT_560444</name>
</gene>
<dbReference type="Proteomes" id="UP000799750">
    <property type="component" value="Unassembled WGS sequence"/>
</dbReference>
<keyword evidence="1" id="KW-0812">Transmembrane</keyword>
<dbReference type="AlphaFoldDB" id="A0A6A6QYD5"/>
<organism evidence="2 3">
    <name type="scientific">Lophium mytilinum</name>
    <dbReference type="NCBI Taxonomy" id="390894"/>
    <lineage>
        <taxon>Eukaryota</taxon>
        <taxon>Fungi</taxon>
        <taxon>Dikarya</taxon>
        <taxon>Ascomycota</taxon>
        <taxon>Pezizomycotina</taxon>
        <taxon>Dothideomycetes</taxon>
        <taxon>Pleosporomycetidae</taxon>
        <taxon>Mytilinidiales</taxon>
        <taxon>Mytilinidiaceae</taxon>
        <taxon>Lophium</taxon>
    </lineage>
</organism>
<dbReference type="OrthoDB" id="10472974at2759"/>
<accession>A0A6A6QYD5</accession>
<feature type="transmembrane region" description="Helical" evidence="1">
    <location>
        <begin position="86"/>
        <end position="103"/>
    </location>
</feature>
<name>A0A6A6QYD5_9PEZI</name>